<dbReference type="InterPro" id="IPR036312">
    <property type="entry name" value="Bifun_inhib/LTP/seed_sf"/>
</dbReference>
<organism evidence="3">
    <name type="scientific">Brachypodium sylvaticum</name>
    <name type="common">False brome</name>
    <dbReference type="NCBI Taxonomy" id="29664"/>
    <lineage>
        <taxon>Eukaryota</taxon>
        <taxon>Viridiplantae</taxon>
        <taxon>Streptophyta</taxon>
        <taxon>Embryophyta</taxon>
        <taxon>Tracheophyta</taxon>
        <taxon>Spermatophyta</taxon>
        <taxon>Magnoliopsida</taxon>
        <taxon>Liliopsida</taxon>
        <taxon>Poales</taxon>
        <taxon>Poaceae</taxon>
        <taxon>BOP clade</taxon>
        <taxon>Pooideae</taxon>
        <taxon>Stipodae</taxon>
        <taxon>Brachypodieae</taxon>
        <taxon>Brachypodium</taxon>
    </lineage>
</organism>
<protein>
    <submittedName>
        <fullName evidence="3">Puroindoline-like protein</fullName>
    </submittedName>
</protein>
<sequence>MKTFFLLALLSLAASTAFAQDVQGRDPYYEQCPMRKLDVCQDYIAQRCNPGKTAYRWYKSCQEVQGLCCQQLEETSQQCLCKTICKGVQSELSAILTKSDLYGPNLQGEVTMLMERAKNLPYTCSIPAVTYCNIPITTSGGCNIP</sequence>
<dbReference type="InterPro" id="IPR001954">
    <property type="entry name" value="Glia_glutenin"/>
</dbReference>
<dbReference type="CDD" id="cd00261">
    <property type="entry name" value="AAI_SS"/>
    <property type="match status" value="1"/>
</dbReference>
<dbReference type="GO" id="GO:0045735">
    <property type="term" value="F:nutrient reservoir activity"/>
    <property type="evidence" value="ECO:0007669"/>
    <property type="project" value="InterPro"/>
</dbReference>
<dbReference type="AlphaFoldDB" id="C3TX90"/>
<dbReference type="PANTHER" id="PTHR33454:SF10">
    <property type="entry name" value="PUROINDOLINE-B"/>
    <property type="match status" value="1"/>
</dbReference>
<evidence type="ECO:0000313" key="3">
    <source>
        <dbReference type="EMBL" id="ACO87659.1"/>
    </source>
</evidence>
<keyword evidence="1" id="KW-0732">Signal</keyword>
<dbReference type="EMBL" id="FJ234838">
    <property type="protein sequence ID" value="ACO87659.1"/>
    <property type="molecule type" value="Genomic_DNA"/>
</dbReference>
<name>C3TX90_BRASY</name>
<proteinExistence type="predicted"/>
<evidence type="ECO:0000256" key="1">
    <source>
        <dbReference type="SAM" id="SignalP"/>
    </source>
</evidence>
<dbReference type="InterPro" id="IPR016140">
    <property type="entry name" value="Bifunc_inhib/LTP/seed_store"/>
</dbReference>
<dbReference type="SUPFAM" id="SSF47699">
    <property type="entry name" value="Bifunctional inhibitor/lipid-transfer protein/seed storage 2S albumin"/>
    <property type="match status" value="1"/>
</dbReference>
<evidence type="ECO:0000259" key="2">
    <source>
        <dbReference type="SMART" id="SM00499"/>
    </source>
</evidence>
<feature type="chain" id="PRO_5002931789" evidence="1">
    <location>
        <begin position="20"/>
        <end position="145"/>
    </location>
</feature>
<dbReference type="Pfam" id="PF00234">
    <property type="entry name" value="Tryp_alpha_amyl"/>
    <property type="match status" value="1"/>
</dbReference>
<feature type="signal peptide" evidence="1">
    <location>
        <begin position="1"/>
        <end position="19"/>
    </location>
</feature>
<dbReference type="SMART" id="SM00499">
    <property type="entry name" value="AAI"/>
    <property type="match status" value="1"/>
</dbReference>
<dbReference type="PANTHER" id="PTHR33454">
    <property type="entry name" value="PROLAMIN PPROL 14P"/>
    <property type="match status" value="1"/>
</dbReference>
<feature type="domain" description="Bifunctional inhibitor/plant lipid transfer protein/seed storage helical" evidence="2">
    <location>
        <begin position="40"/>
        <end position="132"/>
    </location>
</feature>
<reference evidence="3" key="1">
    <citation type="journal article" date="2009" name="Mol. Biol. Evol.">
        <title>Sixty million years in evolution of soft grain trait in grasses: emergence of the softness locus in the common ancestor of Pooideae and Ehrhartoideae, after their divergence from Panicoideae.</title>
        <authorList>
            <person name="Charles M."/>
            <person name="Tang H."/>
            <person name="Belcram H."/>
            <person name="Paterson A."/>
            <person name="Gornicki P."/>
            <person name="Chalhoub B."/>
        </authorList>
    </citation>
    <scope>NUCLEOTIDE SEQUENCE</scope>
</reference>
<accession>C3TX90</accession>
<dbReference type="Gene3D" id="1.10.110.10">
    <property type="entry name" value="Plant lipid-transfer and hydrophobic proteins"/>
    <property type="match status" value="1"/>
</dbReference>